<feature type="compositionally biased region" description="Basic residues" evidence="1">
    <location>
        <begin position="132"/>
        <end position="144"/>
    </location>
</feature>
<dbReference type="Proteomes" id="UP000567885">
    <property type="component" value="Unassembled WGS sequence"/>
</dbReference>
<organism evidence="2 3">
    <name type="scientific">Fusarium heterosporum</name>
    <dbReference type="NCBI Taxonomy" id="42747"/>
    <lineage>
        <taxon>Eukaryota</taxon>
        <taxon>Fungi</taxon>
        <taxon>Dikarya</taxon>
        <taxon>Ascomycota</taxon>
        <taxon>Pezizomycotina</taxon>
        <taxon>Sordariomycetes</taxon>
        <taxon>Hypocreomycetidae</taxon>
        <taxon>Hypocreales</taxon>
        <taxon>Nectriaceae</taxon>
        <taxon>Fusarium</taxon>
        <taxon>Fusarium heterosporum species complex</taxon>
    </lineage>
</organism>
<feature type="region of interest" description="Disordered" evidence="1">
    <location>
        <begin position="89"/>
        <end position="172"/>
    </location>
</feature>
<feature type="region of interest" description="Disordered" evidence="1">
    <location>
        <begin position="63"/>
        <end position="82"/>
    </location>
</feature>
<sequence length="270" mass="30827">MDVHPGYTHNENPASHIDLSYDLSAIDNFDWDQWWTVDQSNYPVPPGPSSGYPYHEPHHFNDFIPNYETSPNSSNRTGSILSQEQSISPGTYVLPSPEASSSYTESRRGSTIIQPAKPRQKRSRTESAAAKPARRSYTRKSKGKAKVEAEEEEDPAPRRKRSSASKDATTDLNRITSNKVRIKKKEDEIRLEARERDMKKVNHDLTSHVTNLTAEVYNLKMRLLQHTDCDCHLIQEYIAREAHRYIHDLGDDKRRPSLDNVGSTITAREP</sequence>
<feature type="compositionally biased region" description="Polar residues" evidence="1">
    <location>
        <begin position="98"/>
        <end position="113"/>
    </location>
</feature>
<proteinExistence type="predicted"/>
<evidence type="ECO:0000256" key="1">
    <source>
        <dbReference type="SAM" id="MobiDB-lite"/>
    </source>
</evidence>
<protein>
    <recommendedName>
        <fullName evidence="4">BZIP domain-containing protein</fullName>
    </recommendedName>
</protein>
<dbReference type="OrthoDB" id="295274at2759"/>
<feature type="compositionally biased region" description="Polar residues" evidence="1">
    <location>
        <begin position="67"/>
        <end position="82"/>
    </location>
</feature>
<comment type="caution">
    <text evidence="2">The sequence shown here is derived from an EMBL/GenBank/DDBJ whole genome shotgun (WGS) entry which is preliminary data.</text>
</comment>
<accession>A0A8H5U2N2</accession>
<evidence type="ECO:0000313" key="3">
    <source>
        <dbReference type="Proteomes" id="UP000567885"/>
    </source>
</evidence>
<reference evidence="2 3" key="1">
    <citation type="submission" date="2020-05" db="EMBL/GenBank/DDBJ databases">
        <title>Identification and distribution of gene clusters putatively required for synthesis of sphingolipid metabolism inhibitors in phylogenetically diverse species of the filamentous fungus Fusarium.</title>
        <authorList>
            <person name="Kim H.-S."/>
            <person name="Busman M."/>
            <person name="Brown D.W."/>
            <person name="Divon H."/>
            <person name="Uhlig S."/>
            <person name="Proctor R.H."/>
        </authorList>
    </citation>
    <scope>NUCLEOTIDE SEQUENCE [LARGE SCALE GENOMIC DNA]</scope>
    <source>
        <strain evidence="2 3">NRRL 20693</strain>
    </source>
</reference>
<dbReference type="GO" id="GO:0003700">
    <property type="term" value="F:DNA-binding transcription factor activity"/>
    <property type="evidence" value="ECO:0007669"/>
    <property type="project" value="InterPro"/>
</dbReference>
<gene>
    <name evidence="2" type="ORF">FHETE_769</name>
</gene>
<dbReference type="AlphaFoldDB" id="A0A8H5U2N2"/>
<evidence type="ECO:0000313" key="2">
    <source>
        <dbReference type="EMBL" id="KAF5679604.1"/>
    </source>
</evidence>
<dbReference type="EMBL" id="JAAGWQ010000011">
    <property type="protein sequence ID" value="KAF5679604.1"/>
    <property type="molecule type" value="Genomic_DNA"/>
</dbReference>
<dbReference type="Gene3D" id="1.20.5.170">
    <property type="match status" value="1"/>
</dbReference>
<dbReference type="InterPro" id="IPR046347">
    <property type="entry name" value="bZIP_sf"/>
</dbReference>
<dbReference type="CDD" id="cd14687">
    <property type="entry name" value="bZIP_ATF2"/>
    <property type="match status" value="1"/>
</dbReference>
<name>A0A8H5U2N2_FUSHE</name>
<dbReference type="SUPFAM" id="SSF57959">
    <property type="entry name" value="Leucine zipper domain"/>
    <property type="match status" value="1"/>
</dbReference>
<keyword evidence="3" id="KW-1185">Reference proteome</keyword>
<evidence type="ECO:0008006" key="4">
    <source>
        <dbReference type="Google" id="ProtNLM"/>
    </source>
</evidence>